<evidence type="ECO:0000313" key="1">
    <source>
        <dbReference type="EMBL" id="TYZ21375.1"/>
    </source>
</evidence>
<dbReference type="OrthoDB" id="1665956at2"/>
<dbReference type="AlphaFoldDB" id="A0A5D6W3F4"/>
<gene>
    <name evidence="1" type="ORF">FZ040_10195</name>
</gene>
<dbReference type="EMBL" id="VTOY01000009">
    <property type="protein sequence ID" value="TYZ21375.1"/>
    <property type="molecule type" value="Genomic_DNA"/>
</dbReference>
<proteinExistence type="predicted"/>
<name>A0A5D6W3F4_9FIRM</name>
<reference evidence="1 2" key="1">
    <citation type="submission" date="2019-08" db="EMBL/GenBank/DDBJ databases">
        <title>Selenomonas sp. mPRGC5 and Selenomonas sp. mPRGC8 isolated from ruminal fluid of dairy goat (Capra hircus).</title>
        <authorList>
            <person name="Poothong S."/>
            <person name="Nuengjamnong C."/>
            <person name="Tanasupawat S."/>
        </authorList>
    </citation>
    <scope>NUCLEOTIDE SEQUENCE [LARGE SCALE GENOMIC DNA]</scope>
    <source>
        <strain evidence="2">mPRGC5</strain>
    </source>
</reference>
<organism evidence="1 2">
    <name type="scientific">Selenomonas ruminis</name>
    <dbReference type="NCBI Taxonomy" id="2593411"/>
    <lineage>
        <taxon>Bacteria</taxon>
        <taxon>Bacillati</taxon>
        <taxon>Bacillota</taxon>
        <taxon>Negativicutes</taxon>
        <taxon>Selenomonadales</taxon>
        <taxon>Selenomonadaceae</taxon>
        <taxon>Selenomonas</taxon>
    </lineage>
</organism>
<comment type="caution">
    <text evidence="1">The sequence shown here is derived from an EMBL/GenBank/DDBJ whole genome shotgun (WGS) entry which is preliminary data.</text>
</comment>
<dbReference type="Proteomes" id="UP000323646">
    <property type="component" value="Unassembled WGS sequence"/>
</dbReference>
<evidence type="ECO:0000313" key="2">
    <source>
        <dbReference type="Proteomes" id="UP000323646"/>
    </source>
</evidence>
<keyword evidence="2" id="KW-1185">Reference proteome</keyword>
<accession>A0A5D6W3F4</accession>
<protein>
    <submittedName>
        <fullName evidence="1">Uncharacterized protein</fullName>
    </submittedName>
</protein>
<dbReference type="RefSeq" id="WP_149171887.1">
    <property type="nucleotide sequence ID" value="NZ_VTOY01000009.1"/>
</dbReference>
<sequence>MRVWIERIGPLGENELYAFGPSWQDVSGRVELDAIGNGIIRRKHAAFSEAQLAVIADQIDGWIRDLGSCQLSCISAPDKESGESERRCRWRPRAADLRPLELPLHSDDIVPKPVDWTVSEQWL</sequence>